<organism evidence="2 3">
    <name type="scientific">Mesorhizobium salmacidum</name>
    <dbReference type="NCBI Taxonomy" id="3015171"/>
    <lineage>
        <taxon>Bacteria</taxon>
        <taxon>Pseudomonadati</taxon>
        <taxon>Pseudomonadota</taxon>
        <taxon>Alphaproteobacteria</taxon>
        <taxon>Hyphomicrobiales</taxon>
        <taxon>Phyllobacteriaceae</taxon>
        <taxon>Mesorhizobium</taxon>
    </lineage>
</organism>
<keyword evidence="2" id="KW-0808">Transferase</keyword>
<proteinExistence type="predicted"/>
<dbReference type="EMBL" id="JAPYKS010000001">
    <property type="protein sequence ID" value="MEI9407194.1"/>
    <property type="molecule type" value="Genomic_DNA"/>
</dbReference>
<dbReference type="GO" id="GO:0016740">
    <property type="term" value="F:transferase activity"/>
    <property type="evidence" value="ECO:0007669"/>
    <property type="project" value="UniProtKB-KW"/>
</dbReference>
<protein>
    <submittedName>
        <fullName evidence="2">Polysaccharide pyruvyl transferase family protein</fullName>
    </submittedName>
</protein>
<dbReference type="RefSeq" id="WP_337104486.1">
    <property type="nucleotide sequence ID" value="NZ_JAPYKS010000001.1"/>
</dbReference>
<sequence length="402" mass="45602">MSDTTVFIPRRVRAQAFMPQCSIKTDVAIVHRSRWGKMEKSDTQKDRLLMTHQKWLEDPPQGSRTTEDLQIALRHRIREVLLPLIAGRGERIHLIDPPEHPNVGDCAILLGELDFFKRELPGSQVAFHDWSTYSPSSDRHIERASVLLMHGGGNFGDIYPHHHEFRLKILRRFPNRPTIQLSQSIHFDSPAVLQETRDAIAAHSDFTLLARDTKSEAFARANFDCQVVLCPDMAFAMDRIVRKPANVDAFCLLRTDKEAVAPHEEIKRQLNQMGLSAEARDWLDDPRTAARLADILFSKFTRKFPAAYPLLAPLALIARRRYAETRLRVGIDLLSRGRIVVTDRLHAHILSTLLGIPNVVFRSFDAKAAAFYDTWTHAAPICRLADGPSDMVHAVQAVMPPK</sequence>
<dbReference type="InterPro" id="IPR007345">
    <property type="entry name" value="Polysacch_pyruvyl_Trfase"/>
</dbReference>
<gene>
    <name evidence="2" type="ORF">O7A60_00180</name>
</gene>
<comment type="caution">
    <text evidence="2">The sequence shown here is derived from an EMBL/GenBank/DDBJ whole genome shotgun (WGS) entry which is preliminary data.</text>
</comment>
<keyword evidence="3" id="KW-1185">Reference proteome</keyword>
<accession>A0ABU8KQY7</accession>
<dbReference type="Pfam" id="PF04230">
    <property type="entry name" value="PS_pyruv_trans"/>
    <property type="match status" value="1"/>
</dbReference>
<evidence type="ECO:0000259" key="1">
    <source>
        <dbReference type="Pfam" id="PF04230"/>
    </source>
</evidence>
<dbReference type="Proteomes" id="UP001387293">
    <property type="component" value="Unassembled WGS sequence"/>
</dbReference>
<name>A0ABU8KQY7_9HYPH</name>
<evidence type="ECO:0000313" key="2">
    <source>
        <dbReference type="EMBL" id="MEI9407194.1"/>
    </source>
</evidence>
<reference evidence="2 3" key="1">
    <citation type="submission" date="2022-12" db="EMBL/GenBank/DDBJ databases">
        <authorList>
            <person name="Muema E."/>
        </authorList>
    </citation>
    <scope>NUCLEOTIDE SEQUENCE [LARGE SCALE GENOMIC DNA]</scope>
    <source>
        <strain evidence="3">1326</strain>
    </source>
</reference>
<evidence type="ECO:0000313" key="3">
    <source>
        <dbReference type="Proteomes" id="UP001387293"/>
    </source>
</evidence>
<feature type="domain" description="Polysaccharide pyruvyl transferase" evidence="1">
    <location>
        <begin position="102"/>
        <end position="361"/>
    </location>
</feature>